<organism evidence="2 3">
    <name type="scientific">Solanum commersonii</name>
    <name type="common">Commerson's wild potato</name>
    <name type="synonym">Commerson's nightshade</name>
    <dbReference type="NCBI Taxonomy" id="4109"/>
    <lineage>
        <taxon>Eukaryota</taxon>
        <taxon>Viridiplantae</taxon>
        <taxon>Streptophyta</taxon>
        <taxon>Embryophyta</taxon>
        <taxon>Tracheophyta</taxon>
        <taxon>Spermatophyta</taxon>
        <taxon>Magnoliopsida</taxon>
        <taxon>eudicotyledons</taxon>
        <taxon>Gunneridae</taxon>
        <taxon>Pentapetalae</taxon>
        <taxon>asterids</taxon>
        <taxon>lamiids</taxon>
        <taxon>Solanales</taxon>
        <taxon>Solanaceae</taxon>
        <taxon>Solanoideae</taxon>
        <taxon>Solaneae</taxon>
        <taxon>Solanum</taxon>
    </lineage>
</organism>
<dbReference type="InterPro" id="IPR012340">
    <property type="entry name" value="NA-bd_OB-fold"/>
</dbReference>
<dbReference type="OrthoDB" id="422005at2759"/>
<dbReference type="Pfam" id="PF00313">
    <property type="entry name" value="CSD"/>
    <property type="match status" value="1"/>
</dbReference>
<evidence type="ECO:0000313" key="3">
    <source>
        <dbReference type="Proteomes" id="UP000824120"/>
    </source>
</evidence>
<dbReference type="Gene3D" id="2.40.50.140">
    <property type="entry name" value="Nucleic acid-binding proteins"/>
    <property type="match status" value="1"/>
</dbReference>
<dbReference type="EMBL" id="JACXVP010000002">
    <property type="protein sequence ID" value="KAG5619944.1"/>
    <property type="molecule type" value="Genomic_DNA"/>
</dbReference>
<protein>
    <recommendedName>
        <fullName evidence="1">CSD domain-containing protein</fullName>
    </recommendedName>
</protein>
<gene>
    <name evidence="2" type="ORF">H5410_005162</name>
</gene>
<accession>A0A9J6A6E2</accession>
<dbReference type="AlphaFoldDB" id="A0A9J6A6E2"/>
<dbReference type="InterPro" id="IPR002059">
    <property type="entry name" value="CSP_DNA-bd"/>
</dbReference>
<dbReference type="SUPFAM" id="SSF50249">
    <property type="entry name" value="Nucleic acid-binding proteins"/>
    <property type="match status" value="1"/>
</dbReference>
<feature type="domain" description="CSD" evidence="1">
    <location>
        <begin position="7"/>
        <end position="68"/>
    </location>
</feature>
<evidence type="ECO:0000259" key="1">
    <source>
        <dbReference type="PROSITE" id="PS51857"/>
    </source>
</evidence>
<dbReference type="PANTHER" id="PTHR46565:SF20">
    <property type="entry name" value="COLD SHOCK DOMAIN-CONTAINING PROTEIN 4"/>
    <property type="match status" value="1"/>
</dbReference>
<dbReference type="PROSITE" id="PS51857">
    <property type="entry name" value="CSD_2"/>
    <property type="match status" value="1"/>
</dbReference>
<reference evidence="2 3" key="1">
    <citation type="submission" date="2020-09" db="EMBL/GenBank/DDBJ databases">
        <title>De no assembly of potato wild relative species, Solanum commersonii.</title>
        <authorList>
            <person name="Cho K."/>
        </authorList>
    </citation>
    <scope>NUCLEOTIDE SEQUENCE [LARGE SCALE GENOMIC DNA]</scope>
    <source>
        <strain evidence="2">LZ3.2</strain>
        <tissue evidence="2">Leaf</tissue>
    </source>
</reference>
<proteinExistence type="predicted"/>
<comment type="caution">
    <text evidence="2">The sequence shown here is derived from an EMBL/GenBank/DDBJ whole genome shotgun (WGS) entry which is preliminary data.</text>
</comment>
<dbReference type="Proteomes" id="UP000824120">
    <property type="component" value="Chromosome 2"/>
</dbReference>
<sequence length="126" mass="13006">MCNQGHRNTKTVKLFSDQKGLCFITPNDGADEIFINQSAIRSDGFRSLVNGEVADFDMEPGMLVALRRYGGGRYGSDEGGYGCGRRYRGDGIYVDGGGKCGGGSGGYDGGGGGGGGCSKYGEGGHL</sequence>
<dbReference type="GO" id="GO:0003676">
    <property type="term" value="F:nucleic acid binding"/>
    <property type="evidence" value="ECO:0007669"/>
    <property type="project" value="InterPro"/>
</dbReference>
<dbReference type="PANTHER" id="PTHR46565">
    <property type="entry name" value="COLD SHOCK DOMAIN PROTEIN 2"/>
    <property type="match status" value="1"/>
</dbReference>
<dbReference type="InterPro" id="IPR011129">
    <property type="entry name" value="CSD"/>
</dbReference>
<keyword evidence="3" id="KW-1185">Reference proteome</keyword>
<dbReference type="SMART" id="SM00357">
    <property type="entry name" value="CSP"/>
    <property type="match status" value="1"/>
</dbReference>
<name>A0A9J6A6E2_SOLCO</name>
<evidence type="ECO:0000313" key="2">
    <source>
        <dbReference type="EMBL" id="KAG5619944.1"/>
    </source>
</evidence>